<evidence type="ECO:0000256" key="1">
    <source>
        <dbReference type="ARBA" id="ARBA00004651"/>
    </source>
</evidence>
<feature type="transmembrane region" description="Helical" evidence="7">
    <location>
        <begin position="12"/>
        <end position="35"/>
    </location>
</feature>
<dbReference type="InterPro" id="IPR050901">
    <property type="entry name" value="BP-dep_ABC_trans_perm"/>
</dbReference>
<dbReference type="AlphaFoldDB" id="A0A1V5SLA4"/>
<keyword evidence="3" id="KW-1003">Cell membrane</keyword>
<dbReference type="EMBL" id="MWBQ01000167">
    <property type="protein sequence ID" value="OQA55265.1"/>
    <property type="molecule type" value="Genomic_DNA"/>
</dbReference>
<protein>
    <submittedName>
        <fullName evidence="9">Trehalose transport system permease protein SugB</fullName>
    </submittedName>
</protein>
<dbReference type="InterPro" id="IPR035906">
    <property type="entry name" value="MetI-like_sf"/>
</dbReference>
<dbReference type="PANTHER" id="PTHR32243">
    <property type="entry name" value="MALTOSE TRANSPORT SYSTEM PERMEASE-RELATED"/>
    <property type="match status" value="1"/>
</dbReference>
<evidence type="ECO:0000256" key="4">
    <source>
        <dbReference type="ARBA" id="ARBA00022692"/>
    </source>
</evidence>
<evidence type="ECO:0000259" key="8">
    <source>
        <dbReference type="PROSITE" id="PS50928"/>
    </source>
</evidence>
<sequence>MRSWKGIEILKNRIAFIIVLGIVIIMLFPIIWMVTTSFKNSVDSMSIPPKWFFQPTAENYESILKNQDFINAFKNSLLVAGISLAIVLIIGLPGAYALERFNFKRKKDLAFWILSTRMAPPIGVLLPFYLMFRRFNLTDTRISLILMHITINLALTIWVMRGFFREIPYELEESAQIDGCSTLGSFFKIILPLSINGIISTAILGFIFSWNDFIFASVLAGGNSRTLPVVVARFIGYYEIKWGELSAGGVVAIIPAIIFIGFVQKYLVRGLTFGALKE</sequence>
<dbReference type="PANTHER" id="PTHR32243:SF18">
    <property type="entry name" value="INNER MEMBRANE ABC TRANSPORTER PERMEASE PROTEIN YCJP"/>
    <property type="match status" value="1"/>
</dbReference>
<feature type="transmembrane region" description="Helical" evidence="7">
    <location>
        <begin position="247"/>
        <end position="268"/>
    </location>
</feature>
<reference evidence="9" key="1">
    <citation type="submission" date="2017-02" db="EMBL/GenBank/DDBJ databases">
        <title>Delving into the versatile metabolic prowess of the omnipresent phylum Bacteroidetes.</title>
        <authorList>
            <person name="Nobu M.K."/>
            <person name="Mei R."/>
            <person name="Narihiro T."/>
            <person name="Kuroda K."/>
            <person name="Liu W.-T."/>
        </authorList>
    </citation>
    <scope>NUCLEOTIDE SEQUENCE</scope>
    <source>
        <strain evidence="9">ADurb.Bin276</strain>
    </source>
</reference>
<feature type="transmembrane region" description="Helical" evidence="7">
    <location>
        <begin position="109"/>
        <end position="130"/>
    </location>
</feature>
<accession>A0A1V5SLA4</accession>
<evidence type="ECO:0000256" key="3">
    <source>
        <dbReference type="ARBA" id="ARBA00022475"/>
    </source>
</evidence>
<comment type="subcellular location">
    <subcellularLocation>
        <location evidence="1 7">Cell membrane</location>
        <topology evidence="1 7">Multi-pass membrane protein</topology>
    </subcellularLocation>
</comment>
<dbReference type="InterPro" id="IPR000515">
    <property type="entry name" value="MetI-like"/>
</dbReference>
<keyword evidence="4 7" id="KW-0812">Transmembrane</keyword>
<feature type="transmembrane region" description="Helical" evidence="7">
    <location>
        <begin position="142"/>
        <end position="164"/>
    </location>
</feature>
<dbReference type="CDD" id="cd06261">
    <property type="entry name" value="TM_PBP2"/>
    <property type="match status" value="1"/>
</dbReference>
<dbReference type="PROSITE" id="PS50928">
    <property type="entry name" value="ABC_TM1"/>
    <property type="match status" value="1"/>
</dbReference>
<evidence type="ECO:0000256" key="6">
    <source>
        <dbReference type="ARBA" id="ARBA00023136"/>
    </source>
</evidence>
<name>A0A1V5SLA4_9BACT</name>
<proteinExistence type="inferred from homology"/>
<evidence type="ECO:0000256" key="2">
    <source>
        <dbReference type="ARBA" id="ARBA00022448"/>
    </source>
</evidence>
<dbReference type="Pfam" id="PF00528">
    <property type="entry name" value="BPD_transp_1"/>
    <property type="match status" value="1"/>
</dbReference>
<evidence type="ECO:0000256" key="5">
    <source>
        <dbReference type="ARBA" id="ARBA00022989"/>
    </source>
</evidence>
<keyword evidence="5 7" id="KW-1133">Transmembrane helix</keyword>
<organism evidence="9">
    <name type="scientific">Candidatus Atribacter allofermentans</name>
    <dbReference type="NCBI Taxonomy" id="1852833"/>
    <lineage>
        <taxon>Bacteria</taxon>
        <taxon>Pseudomonadati</taxon>
        <taxon>Atribacterota</taxon>
        <taxon>Atribacteria</taxon>
        <taxon>Atribacterales</taxon>
        <taxon>Atribacteraceae</taxon>
        <taxon>Atribacter</taxon>
    </lineage>
</organism>
<dbReference type="SUPFAM" id="SSF161098">
    <property type="entry name" value="MetI-like"/>
    <property type="match status" value="1"/>
</dbReference>
<gene>
    <name evidence="9" type="primary">sugB_14</name>
    <name evidence="9" type="ORF">BWY41_01701</name>
</gene>
<feature type="transmembrane region" description="Helical" evidence="7">
    <location>
        <begin position="77"/>
        <end position="97"/>
    </location>
</feature>
<comment type="caution">
    <text evidence="9">The sequence shown here is derived from an EMBL/GenBank/DDBJ whole genome shotgun (WGS) entry which is preliminary data.</text>
</comment>
<feature type="transmembrane region" description="Helical" evidence="7">
    <location>
        <begin position="214"/>
        <end position="235"/>
    </location>
</feature>
<evidence type="ECO:0000313" key="9">
    <source>
        <dbReference type="EMBL" id="OQA55265.1"/>
    </source>
</evidence>
<feature type="transmembrane region" description="Helical" evidence="7">
    <location>
        <begin position="185"/>
        <end position="208"/>
    </location>
</feature>
<evidence type="ECO:0000256" key="7">
    <source>
        <dbReference type="RuleBase" id="RU363032"/>
    </source>
</evidence>
<dbReference type="Proteomes" id="UP000485569">
    <property type="component" value="Unassembled WGS sequence"/>
</dbReference>
<dbReference type="Gene3D" id="1.10.3720.10">
    <property type="entry name" value="MetI-like"/>
    <property type="match status" value="1"/>
</dbReference>
<feature type="domain" description="ABC transmembrane type-1" evidence="8">
    <location>
        <begin position="73"/>
        <end position="263"/>
    </location>
</feature>
<comment type="similarity">
    <text evidence="7">Belongs to the binding-protein-dependent transport system permease family.</text>
</comment>
<keyword evidence="6 7" id="KW-0472">Membrane</keyword>
<dbReference type="GO" id="GO:0005886">
    <property type="term" value="C:plasma membrane"/>
    <property type="evidence" value="ECO:0007669"/>
    <property type="project" value="UniProtKB-SubCell"/>
</dbReference>
<keyword evidence="2 7" id="KW-0813">Transport</keyword>
<dbReference type="GO" id="GO:0055085">
    <property type="term" value="P:transmembrane transport"/>
    <property type="evidence" value="ECO:0007669"/>
    <property type="project" value="InterPro"/>
</dbReference>